<dbReference type="SUPFAM" id="SSF48613">
    <property type="entry name" value="Heme oxygenase-like"/>
    <property type="match status" value="1"/>
</dbReference>
<name>A0ABS7PNU4_9SPHN</name>
<dbReference type="EMBL" id="JAINVV010000004">
    <property type="protein sequence ID" value="MBY8822390.1"/>
    <property type="molecule type" value="Genomic_DNA"/>
</dbReference>
<evidence type="ECO:0000313" key="2">
    <source>
        <dbReference type="Proteomes" id="UP000706039"/>
    </source>
</evidence>
<gene>
    <name evidence="1" type="ORF">K7G82_08810</name>
</gene>
<dbReference type="Gene3D" id="1.20.910.10">
    <property type="entry name" value="Heme oxygenase-like"/>
    <property type="match status" value="1"/>
</dbReference>
<dbReference type="InterPro" id="IPR016084">
    <property type="entry name" value="Haem_Oase-like_multi-hlx"/>
</dbReference>
<comment type="caution">
    <text evidence="1">The sequence shown here is derived from an EMBL/GenBank/DDBJ whole genome shotgun (WGS) entry which is preliminary data.</text>
</comment>
<evidence type="ECO:0000313" key="1">
    <source>
        <dbReference type="EMBL" id="MBY8822390.1"/>
    </source>
</evidence>
<organism evidence="1 2">
    <name type="scientific">Sphingomonas colocasiae</name>
    <dbReference type="NCBI Taxonomy" id="1848973"/>
    <lineage>
        <taxon>Bacteria</taxon>
        <taxon>Pseudomonadati</taxon>
        <taxon>Pseudomonadota</taxon>
        <taxon>Alphaproteobacteria</taxon>
        <taxon>Sphingomonadales</taxon>
        <taxon>Sphingomonadaceae</taxon>
        <taxon>Sphingomonas</taxon>
    </lineage>
</organism>
<dbReference type="CDD" id="cd19166">
    <property type="entry name" value="HemeO-bac"/>
    <property type="match status" value="1"/>
</dbReference>
<protein>
    <submittedName>
        <fullName evidence="1">Biliverdin-producing heme oxygenase</fullName>
    </submittedName>
</protein>
<accession>A0ABS7PNU4</accession>
<dbReference type="RefSeq" id="WP_222989478.1">
    <property type="nucleotide sequence ID" value="NZ_JAINVV010000004.1"/>
</dbReference>
<proteinExistence type="predicted"/>
<sequence length="177" mass="18783">MPFHRRLREATRDEHDAVDRAFGSLGLESRTHYARFLRAHARILPAVERAADPATLLPGWRGRTADLAADLAALDIATPESLPFSGLPGAAARWGAIYVIEGSRLGGAMLARGVPVDLPKAYLSAVHGPGGWRRIQAMIDAAADGAGALWHADAIDAARATFSAYRLAATIEDSAHG</sequence>
<reference evidence="1 2" key="1">
    <citation type="submission" date="2021-08" db="EMBL/GenBank/DDBJ databases">
        <authorList>
            <person name="Tuo L."/>
        </authorList>
    </citation>
    <scope>NUCLEOTIDE SEQUENCE [LARGE SCALE GENOMIC DNA]</scope>
    <source>
        <strain evidence="1 2">JCM 31229</strain>
    </source>
</reference>
<keyword evidence="2" id="KW-1185">Reference proteome</keyword>
<dbReference type="Proteomes" id="UP000706039">
    <property type="component" value="Unassembled WGS sequence"/>
</dbReference>